<feature type="transmembrane region" description="Helical" evidence="9">
    <location>
        <begin position="942"/>
        <end position="960"/>
    </location>
</feature>
<dbReference type="SMART" id="SM00563">
    <property type="entry name" value="PlsC"/>
    <property type="match status" value="1"/>
</dbReference>
<evidence type="ECO:0000256" key="8">
    <source>
        <dbReference type="SAM" id="MobiDB-lite"/>
    </source>
</evidence>
<evidence type="ECO:0000256" key="1">
    <source>
        <dbReference type="ARBA" id="ARBA00009652"/>
    </source>
</evidence>
<keyword evidence="3" id="KW-0819">tRNA processing</keyword>
<evidence type="ECO:0000256" key="3">
    <source>
        <dbReference type="ARBA" id="ARBA00022694"/>
    </source>
</evidence>
<protein>
    <recommendedName>
        <fullName evidence="2">tRNA pseudouridine(55) synthase</fullName>
        <ecNumber evidence="2">5.4.99.25</ecNumber>
    </recommendedName>
    <alternativeName>
        <fullName evidence="7">tRNA pseudouridine 55 synthase</fullName>
    </alternativeName>
    <alternativeName>
        <fullName evidence="5">tRNA pseudouridylate synthase</fullName>
    </alternativeName>
    <alternativeName>
        <fullName evidence="6">tRNA-uridine isomerase</fullName>
    </alternativeName>
</protein>
<evidence type="ECO:0000313" key="11">
    <source>
        <dbReference type="EMBL" id="TRY78941.1"/>
    </source>
</evidence>
<evidence type="ECO:0000256" key="6">
    <source>
        <dbReference type="ARBA" id="ARBA00079393"/>
    </source>
</evidence>
<comment type="similarity">
    <text evidence="1">Belongs to the pseudouridine synthase Pus10 family.</text>
</comment>
<proteinExistence type="inferred from homology"/>
<dbReference type="Pfam" id="PF16076">
    <property type="entry name" value="Acyltransf_C"/>
    <property type="match status" value="1"/>
</dbReference>
<evidence type="ECO:0000313" key="12">
    <source>
        <dbReference type="Proteomes" id="UP000318571"/>
    </source>
</evidence>
<feature type="region of interest" description="Disordered" evidence="8">
    <location>
        <begin position="44"/>
        <end position="67"/>
    </location>
</feature>
<feature type="domain" description="Phospholipid/glycerol acyltransferase" evidence="10">
    <location>
        <begin position="689"/>
        <end position="814"/>
    </location>
</feature>
<evidence type="ECO:0000256" key="4">
    <source>
        <dbReference type="ARBA" id="ARBA00023235"/>
    </source>
</evidence>
<dbReference type="InterPro" id="IPR048742">
    <property type="entry name" value="Pus10_N_euk"/>
</dbReference>
<feature type="transmembrane region" description="Helical" evidence="9">
    <location>
        <begin position="622"/>
        <end position="644"/>
    </location>
</feature>
<evidence type="ECO:0000256" key="2">
    <source>
        <dbReference type="ARBA" id="ARBA00012787"/>
    </source>
</evidence>
<dbReference type="NCBIfam" id="TIGR01213">
    <property type="entry name" value="pseudo_Pus10arc"/>
    <property type="match status" value="1"/>
</dbReference>
<dbReference type="EC" id="5.4.99.25" evidence="2"/>
<dbReference type="SUPFAM" id="SSF69593">
    <property type="entry name" value="Glycerol-3-phosphate (1)-acyltransferase"/>
    <property type="match status" value="1"/>
</dbReference>
<name>A0A553PMM2_TIGCA</name>
<dbReference type="Proteomes" id="UP000318571">
    <property type="component" value="Chromosome 11"/>
</dbReference>
<dbReference type="Pfam" id="PF21238">
    <property type="entry name" value="Pus10_C"/>
    <property type="match status" value="1"/>
</dbReference>
<keyword evidence="12" id="KW-1185">Reference proteome</keyword>
<dbReference type="Gene3D" id="3.30.70.2510">
    <property type="match status" value="1"/>
</dbReference>
<sequence>MWTHEIETVEAIQGVLNELDCSDICRRCVLRLAGVKKSHEFLKVADPPTPATDQDPTEPESKKAKLAEAPLSIPPCCRACLGIMQDSIMAEALSQIGPQLTDCPFDADHFTLAVSVPTSLALREHSLKLILTDRVPGFFEGCVVPVKQAWKWINGPKFEAVMGKKFVTGDSCQFFVEFQVTLAEDEAEKACLVDMCKLEYLQRQHKQKTYHMGLVTRVALEKSLQDVSDEQFRKHYPVPPTRPLSRFQPDVKMTHNSIFLAGRYNKYSRELPQTPWLVDGERKAESSVEELIISDIKEALVFDSTNFSSSGREDVDVRMLGDGRPFLFELTNPRQTMFKPGELYEIQKKINAHSKIVQVHDLQLVKKAETNRLKEGEDQKTKTYNALCRLCPGKNSTNLMSMTDIKAKLELIKNLELKQRTPIRVLHRRPNAVRKRSVYFMEVTPLTSDQFKLRLSTQAGTYVKEFVHGDFDRTIPNLSSILETEVDILALDVENPSEQRNTDGVVPFFSPLMAGTKWNQPISPNNGLASPSLEVEEEDGEVVKATIFGWTKTHSAPVVHGPNGNDDDALHLSKLRLCDNPSETYHVPNIIPSLRKRSLPHPILVGMNERLKQAKGLVYCTLWYLSIMVGYYFLYAPLLPLLIINRKWYRRATDVLYTIWESFNVSLLEIVYGVRFFVSGDAICSNENSLIILNHRTRVDWNFLWGVLLHSSVPQSHNAKLVLKQEVKQIPGVGWTMQMARFLYITRKWQTDEIKMGQMLDHLSAHSSAPFQLVLFPEGTNLTKETKAKSDQFAIKNQQEPFAYLLHPRTTGFSFLASRLRENQSLNAIYDLTMAYPDEVPEDERSMAQGVMPREVHCHIKRYKPNDLPTTLLGLDKWLQERWNEKEQLLEKLYEQRLSFPAYSSQQTMPQPVLPFQYLTLIAWLVFLYQCVFHWIPSFWGFTWIVLSSALMVVISRFTYGMQEIEIQLEKHGLFGMLYQCWFSLPRKSD</sequence>
<dbReference type="CDD" id="cd07990">
    <property type="entry name" value="LPLAT_LCLAT1-like"/>
    <property type="match status" value="1"/>
</dbReference>
<organism evidence="11 12">
    <name type="scientific">Tigriopus californicus</name>
    <name type="common">Marine copepod</name>
    <dbReference type="NCBI Taxonomy" id="6832"/>
    <lineage>
        <taxon>Eukaryota</taxon>
        <taxon>Metazoa</taxon>
        <taxon>Ecdysozoa</taxon>
        <taxon>Arthropoda</taxon>
        <taxon>Crustacea</taxon>
        <taxon>Multicrustacea</taxon>
        <taxon>Hexanauplia</taxon>
        <taxon>Copepoda</taxon>
        <taxon>Harpacticoida</taxon>
        <taxon>Harpacticidae</taxon>
        <taxon>Tigriopus</taxon>
    </lineage>
</organism>
<comment type="caution">
    <text evidence="11">The sequence shown here is derived from an EMBL/GenBank/DDBJ whole genome shotgun (WGS) entry which is preliminary data.</text>
</comment>
<dbReference type="GO" id="GO:0003723">
    <property type="term" value="F:RNA binding"/>
    <property type="evidence" value="ECO:0007669"/>
    <property type="project" value="InterPro"/>
</dbReference>
<keyword evidence="9" id="KW-0812">Transmembrane</keyword>
<dbReference type="SUPFAM" id="SSF55120">
    <property type="entry name" value="Pseudouridine synthase"/>
    <property type="match status" value="1"/>
</dbReference>
<dbReference type="PANTHER" id="PTHR21568:SF0">
    <property type="entry name" value="TRNA PSEUDOURIDINE SYNTHASE PUS10"/>
    <property type="match status" value="1"/>
</dbReference>
<dbReference type="Gene3D" id="3.30.70.3190">
    <property type="match status" value="1"/>
</dbReference>
<dbReference type="EMBL" id="VCGU01000003">
    <property type="protein sequence ID" value="TRY78941.1"/>
    <property type="molecule type" value="Genomic_DNA"/>
</dbReference>
<dbReference type="AlphaFoldDB" id="A0A553PMM2"/>
<dbReference type="GO" id="GO:0160148">
    <property type="term" value="F:tRNA pseudouridine(55) synthase activity"/>
    <property type="evidence" value="ECO:0007669"/>
    <property type="project" value="UniProtKB-EC"/>
</dbReference>
<gene>
    <name evidence="11" type="ORF">TCAL_05003</name>
</gene>
<accession>A0A553PMM2</accession>
<dbReference type="Pfam" id="PF21237">
    <property type="entry name" value="Pus10_N_euk"/>
    <property type="match status" value="1"/>
</dbReference>
<dbReference type="Pfam" id="PF01553">
    <property type="entry name" value="Acyltransferase"/>
    <property type="match status" value="1"/>
</dbReference>
<dbReference type="FunFam" id="3.30.70.3190:FF:000001">
    <property type="entry name" value="tRNA pseudouridine synthase Pus10"/>
    <property type="match status" value="1"/>
</dbReference>
<dbReference type="InterPro" id="IPR002123">
    <property type="entry name" value="Plipid/glycerol_acylTrfase"/>
</dbReference>
<dbReference type="STRING" id="6832.A0A553PMM2"/>
<evidence type="ECO:0000256" key="9">
    <source>
        <dbReference type="SAM" id="Phobius"/>
    </source>
</evidence>
<keyword evidence="9" id="KW-1133">Transmembrane helix</keyword>
<dbReference type="GO" id="GO:0031119">
    <property type="term" value="P:tRNA pseudouridine synthesis"/>
    <property type="evidence" value="ECO:0007669"/>
    <property type="project" value="TreeGrafter"/>
</dbReference>
<dbReference type="InterPro" id="IPR039894">
    <property type="entry name" value="Pus10-like"/>
</dbReference>
<keyword evidence="9" id="KW-0472">Membrane</keyword>
<reference evidence="11 12" key="1">
    <citation type="journal article" date="2018" name="Nat. Ecol. Evol.">
        <title>Genomic signatures of mitonuclear coevolution across populations of Tigriopus californicus.</title>
        <authorList>
            <person name="Barreto F.S."/>
            <person name="Watson E.T."/>
            <person name="Lima T.G."/>
            <person name="Willett C.S."/>
            <person name="Edmands S."/>
            <person name="Li W."/>
            <person name="Burton R.S."/>
        </authorList>
    </citation>
    <scope>NUCLEOTIDE SEQUENCE [LARGE SCALE GENOMIC DNA]</scope>
    <source>
        <strain evidence="11 12">San Diego</strain>
    </source>
</reference>
<dbReference type="PANTHER" id="PTHR21568">
    <property type="entry name" value="TRNA PSEUDOURIDINE SYNTHASE PUS10"/>
    <property type="match status" value="1"/>
</dbReference>
<evidence type="ECO:0000256" key="7">
    <source>
        <dbReference type="ARBA" id="ARBA00083669"/>
    </source>
</evidence>
<dbReference type="InterPro" id="IPR020103">
    <property type="entry name" value="PsdUridine_synth_cat_dom_sf"/>
</dbReference>
<dbReference type="InterPro" id="IPR032098">
    <property type="entry name" value="Acyltransf_C"/>
</dbReference>
<feature type="transmembrane region" description="Helical" evidence="9">
    <location>
        <begin position="916"/>
        <end position="936"/>
    </location>
</feature>
<dbReference type="FunFam" id="3.30.70.2510:FF:000001">
    <property type="entry name" value="tRNA pseudouridine synthase Pus10"/>
    <property type="match status" value="1"/>
</dbReference>
<evidence type="ECO:0000256" key="5">
    <source>
        <dbReference type="ARBA" id="ARBA00075270"/>
    </source>
</evidence>
<keyword evidence="4" id="KW-0413">Isomerase</keyword>
<dbReference type="GO" id="GO:0016746">
    <property type="term" value="F:acyltransferase activity"/>
    <property type="evidence" value="ECO:0007669"/>
    <property type="project" value="InterPro"/>
</dbReference>
<evidence type="ECO:0000259" key="10">
    <source>
        <dbReference type="SMART" id="SM00563"/>
    </source>
</evidence>
<dbReference type="InterPro" id="IPR048741">
    <property type="entry name" value="Pus10-like_C"/>
</dbReference>